<name>A0A0E9PJR6_ANGAN</name>
<protein>
    <submittedName>
        <fullName evidence="1">Uncharacterized protein</fullName>
    </submittedName>
</protein>
<accession>A0A0E9PJR6</accession>
<proteinExistence type="predicted"/>
<dbReference type="EMBL" id="GBXM01103711">
    <property type="protein sequence ID" value="JAH04866.1"/>
    <property type="molecule type" value="Transcribed_RNA"/>
</dbReference>
<sequence length="14" mass="1646">MFSHRDRTSHSSVV</sequence>
<reference evidence="1" key="1">
    <citation type="submission" date="2014-11" db="EMBL/GenBank/DDBJ databases">
        <authorList>
            <person name="Amaro Gonzalez C."/>
        </authorList>
    </citation>
    <scope>NUCLEOTIDE SEQUENCE</scope>
</reference>
<evidence type="ECO:0000313" key="1">
    <source>
        <dbReference type="EMBL" id="JAH04866.1"/>
    </source>
</evidence>
<organism evidence="1">
    <name type="scientific">Anguilla anguilla</name>
    <name type="common">European freshwater eel</name>
    <name type="synonym">Muraena anguilla</name>
    <dbReference type="NCBI Taxonomy" id="7936"/>
    <lineage>
        <taxon>Eukaryota</taxon>
        <taxon>Metazoa</taxon>
        <taxon>Chordata</taxon>
        <taxon>Craniata</taxon>
        <taxon>Vertebrata</taxon>
        <taxon>Euteleostomi</taxon>
        <taxon>Actinopterygii</taxon>
        <taxon>Neopterygii</taxon>
        <taxon>Teleostei</taxon>
        <taxon>Anguilliformes</taxon>
        <taxon>Anguillidae</taxon>
        <taxon>Anguilla</taxon>
    </lineage>
</organism>
<reference evidence="1" key="2">
    <citation type="journal article" date="2015" name="Fish Shellfish Immunol.">
        <title>Early steps in the European eel (Anguilla anguilla)-Vibrio vulnificus interaction in the gills: Role of the RtxA13 toxin.</title>
        <authorList>
            <person name="Callol A."/>
            <person name="Pajuelo D."/>
            <person name="Ebbesson L."/>
            <person name="Teles M."/>
            <person name="MacKenzie S."/>
            <person name="Amaro C."/>
        </authorList>
    </citation>
    <scope>NUCLEOTIDE SEQUENCE</scope>
</reference>